<evidence type="ECO:0000256" key="1">
    <source>
        <dbReference type="ARBA" id="ARBA00004959"/>
    </source>
</evidence>
<dbReference type="EMBL" id="JAMGBB010000001">
    <property type="protein sequence ID" value="MCL6740978.1"/>
    <property type="molecule type" value="Genomic_DNA"/>
</dbReference>
<keyword evidence="3" id="KW-0560">Oxidoreductase</keyword>
<dbReference type="Gene3D" id="1.10.1040.10">
    <property type="entry name" value="N-(1-d-carboxylethyl)-l-norvaline Dehydrogenase, domain 2"/>
    <property type="match status" value="1"/>
</dbReference>
<dbReference type="PROSITE" id="PS00895">
    <property type="entry name" value="3_HYDROXYISOBUT_DH"/>
    <property type="match status" value="1"/>
</dbReference>
<evidence type="ECO:0000259" key="5">
    <source>
        <dbReference type="SMART" id="SM01350"/>
    </source>
</evidence>
<dbReference type="SMART" id="SM01350">
    <property type="entry name" value="6PGD"/>
    <property type="match status" value="1"/>
</dbReference>
<evidence type="ECO:0000313" key="7">
    <source>
        <dbReference type="Proteomes" id="UP001165383"/>
    </source>
</evidence>
<proteinExistence type="inferred from homology"/>
<organism evidence="6 7">
    <name type="scientific">Sphingomonas brevis</name>
    <dbReference type="NCBI Taxonomy" id="2908206"/>
    <lineage>
        <taxon>Bacteria</taxon>
        <taxon>Pseudomonadati</taxon>
        <taxon>Pseudomonadota</taxon>
        <taxon>Alphaproteobacteria</taxon>
        <taxon>Sphingomonadales</taxon>
        <taxon>Sphingomonadaceae</taxon>
        <taxon>Sphingomonas</taxon>
    </lineage>
</organism>
<protein>
    <submittedName>
        <fullName evidence="6">Decarboxylating 6-phosphogluconate dehydrogenase</fullName>
    </submittedName>
</protein>
<keyword evidence="7" id="KW-1185">Reference proteome</keyword>
<comment type="pathway">
    <text evidence="1">Carbohydrate degradation; pentose phosphate pathway.</text>
</comment>
<dbReference type="SUPFAM" id="SSF51735">
    <property type="entry name" value="NAD(P)-binding Rossmann-fold domains"/>
    <property type="match status" value="1"/>
</dbReference>
<dbReference type="InterPro" id="IPR006115">
    <property type="entry name" value="6PGDH_NADP-bd"/>
</dbReference>
<comment type="similarity">
    <text evidence="2">Belongs to the 6-phosphogluconate dehydrogenase family.</text>
</comment>
<comment type="caution">
    <text evidence="6">The sequence shown here is derived from an EMBL/GenBank/DDBJ whole genome shotgun (WGS) entry which is preliminary data.</text>
</comment>
<dbReference type="SUPFAM" id="SSF48179">
    <property type="entry name" value="6-phosphogluconate dehydrogenase C-terminal domain-like"/>
    <property type="match status" value="1"/>
</dbReference>
<sequence>MKLAMIGLGRMGGNMAHRLVQHGHEVVAYDRDLAAVAEAAKNGATGVSSLTELPAQLPSPAIYWIMLPAGEITENVMREVGELARPGDIIVDGGNSFWKHDLARAAWLKERGLILIDVGVSGGVWGLDRGYCMMIGGDDAAVKHIDPILQALAPGLGDIPRTKRPSTESAWQAEMGYVHCGPAGSGHFVKMVHNGIEYGMMQAYAEGFDILKQRGKDDLPDNMRFDLNLSDISEVWRRGSVISSWLLDLIAIALANDQSLSKYSGRVADSGEGRWTIDAAIEEAVPVDVLAAALFARFRSRVEFSYADQLLSAMRHGFGGHVEMPQ</sequence>
<gene>
    <name evidence="6" type="primary">gnd</name>
    <name evidence="6" type="ORF">LZ518_07520</name>
</gene>
<dbReference type="Proteomes" id="UP001165383">
    <property type="component" value="Unassembled WGS sequence"/>
</dbReference>
<dbReference type="InterPro" id="IPR006114">
    <property type="entry name" value="6PGDH_C"/>
</dbReference>
<keyword evidence="4" id="KW-0311">Gluconate utilization</keyword>
<dbReference type="InterPro" id="IPR036291">
    <property type="entry name" value="NAD(P)-bd_dom_sf"/>
</dbReference>
<accession>A0ABT0S9B7</accession>
<dbReference type="InterPro" id="IPR006183">
    <property type="entry name" value="Pgluconate_DH"/>
</dbReference>
<evidence type="ECO:0000256" key="4">
    <source>
        <dbReference type="ARBA" id="ARBA00023064"/>
    </source>
</evidence>
<feature type="domain" description="6-phosphogluconate dehydrogenase C-terminal" evidence="5">
    <location>
        <begin position="186"/>
        <end position="325"/>
    </location>
</feature>
<reference evidence="6" key="1">
    <citation type="submission" date="2022-05" db="EMBL/GenBank/DDBJ databases">
        <authorList>
            <person name="Jo J.-H."/>
            <person name="Im W.-T."/>
        </authorList>
    </citation>
    <scope>NUCLEOTIDE SEQUENCE</scope>
    <source>
        <strain evidence="6">RB56-2</strain>
    </source>
</reference>
<dbReference type="RefSeq" id="WP_249915386.1">
    <property type="nucleotide sequence ID" value="NZ_JAMGBB010000001.1"/>
</dbReference>
<evidence type="ECO:0000313" key="6">
    <source>
        <dbReference type="EMBL" id="MCL6740978.1"/>
    </source>
</evidence>
<evidence type="ECO:0000256" key="2">
    <source>
        <dbReference type="ARBA" id="ARBA00008419"/>
    </source>
</evidence>
<dbReference type="InterPro" id="IPR008927">
    <property type="entry name" value="6-PGluconate_DH-like_C_sf"/>
</dbReference>
<dbReference type="Pfam" id="PF00393">
    <property type="entry name" value="6PGD"/>
    <property type="match status" value="1"/>
</dbReference>
<dbReference type="PANTHER" id="PTHR11811">
    <property type="entry name" value="6-PHOSPHOGLUCONATE DEHYDROGENASE"/>
    <property type="match status" value="1"/>
</dbReference>
<dbReference type="Pfam" id="PF03446">
    <property type="entry name" value="NAD_binding_2"/>
    <property type="match status" value="1"/>
</dbReference>
<dbReference type="InterPro" id="IPR013328">
    <property type="entry name" value="6PGD_dom2"/>
</dbReference>
<name>A0ABT0S9B7_9SPHN</name>
<dbReference type="Gene3D" id="3.40.50.720">
    <property type="entry name" value="NAD(P)-binding Rossmann-like Domain"/>
    <property type="match status" value="1"/>
</dbReference>
<dbReference type="NCBIfam" id="TIGR00872">
    <property type="entry name" value="gnd_rel"/>
    <property type="match status" value="1"/>
</dbReference>
<evidence type="ECO:0000256" key="3">
    <source>
        <dbReference type="ARBA" id="ARBA00023002"/>
    </source>
</evidence>
<dbReference type="InterPro" id="IPR002204">
    <property type="entry name" value="3-OH-isobutyrate_DH-rel_CS"/>
</dbReference>
<dbReference type="NCBIfam" id="NF007161">
    <property type="entry name" value="PRK09599.1"/>
    <property type="match status" value="1"/>
</dbReference>
<dbReference type="PRINTS" id="PR00076">
    <property type="entry name" value="6PGDHDRGNASE"/>
</dbReference>
<dbReference type="InterPro" id="IPR004849">
    <property type="entry name" value="6DGDH_YqeC"/>
</dbReference>